<gene>
    <name evidence="4" type="ORF">ISG29_12755</name>
</gene>
<name>A0A930Y6N5_9ACTN</name>
<dbReference type="PANTHER" id="PTHR48081:SF8">
    <property type="entry name" value="ALPHA_BETA HYDROLASE FOLD-3 DOMAIN-CONTAINING PROTEIN-RELATED"/>
    <property type="match status" value="1"/>
</dbReference>
<dbReference type="EMBL" id="JADIVZ010000006">
    <property type="protein sequence ID" value="MBF4162560.1"/>
    <property type="molecule type" value="Genomic_DNA"/>
</dbReference>
<comment type="caution">
    <text evidence="4">The sequence shown here is derived from an EMBL/GenBank/DDBJ whole genome shotgun (WGS) entry which is preliminary data.</text>
</comment>
<evidence type="ECO:0000256" key="2">
    <source>
        <dbReference type="ARBA" id="ARBA00022801"/>
    </source>
</evidence>
<evidence type="ECO:0000256" key="1">
    <source>
        <dbReference type="ARBA" id="ARBA00010515"/>
    </source>
</evidence>
<dbReference type="PANTHER" id="PTHR48081">
    <property type="entry name" value="AB HYDROLASE SUPERFAMILY PROTEIN C4A8.06C"/>
    <property type="match status" value="1"/>
</dbReference>
<dbReference type="Gene3D" id="3.40.50.1820">
    <property type="entry name" value="alpha/beta hydrolase"/>
    <property type="match status" value="1"/>
</dbReference>
<dbReference type="Proteomes" id="UP000656804">
    <property type="component" value="Unassembled WGS sequence"/>
</dbReference>
<dbReference type="InterPro" id="IPR029058">
    <property type="entry name" value="AB_hydrolase_fold"/>
</dbReference>
<protein>
    <submittedName>
        <fullName evidence="4">Alpha/beta hydrolase</fullName>
    </submittedName>
</protein>
<dbReference type="PROSITE" id="PS01173">
    <property type="entry name" value="LIPASE_GDXG_HIS"/>
    <property type="match status" value="1"/>
</dbReference>
<dbReference type="SUPFAM" id="SSF53474">
    <property type="entry name" value="alpha/beta-Hydrolases"/>
    <property type="match status" value="1"/>
</dbReference>
<dbReference type="InterPro" id="IPR050300">
    <property type="entry name" value="GDXG_lipolytic_enzyme"/>
</dbReference>
<sequence>MLKRSRTAVERALLSRSMGLPPAVQRRLAGPPVEVDGQRLAVDTQLMLRLQKTARLPAADTLPTGRARAQTRHETALAGGDQPIGSVRDLTAGGRPARLYVPAGAADVGPLLVFFHGGGFFVGDLDTHDASCRVLAHGAGVRVLAVDYRLAPEHPFPAAHDDAEAAYHWAVDHARELGADPARIAVGGDSAGGTLAAATALHAARTGLPCAAQMLVYPAVDPGRGSDPENRSSELFAEGFYLTSGYMERANEAYLGDPSGDTDAGRDPRMSLVLTDLAAVADRLAPAYVCTAGFDPLRDEGERYARLLSSAGVAVTTRRFDDQIHGFFNVVGVGRTARACVDEIAAWLGSALGQTPGSTPGQAPGSTPG</sequence>
<comment type="similarity">
    <text evidence="1">Belongs to the 'GDXG' lipolytic enzyme family.</text>
</comment>
<evidence type="ECO:0000259" key="3">
    <source>
        <dbReference type="Pfam" id="PF07859"/>
    </source>
</evidence>
<dbReference type="GO" id="GO:0016787">
    <property type="term" value="F:hydrolase activity"/>
    <property type="evidence" value="ECO:0007669"/>
    <property type="project" value="UniProtKB-KW"/>
</dbReference>
<reference evidence="4" key="1">
    <citation type="submission" date="2020-11" db="EMBL/GenBank/DDBJ databases">
        <title>Nocardioides sp. CBS4Y-1, whole genome shotgun sequence.</title>
        <authorList>
            <person name="Tuo L."/>
        </authorList>
    </citation>
    <scope>NUCLEOTIDE SEQUENCE</scope>
    <source>
        <strain evidence="4">CBS4Y-1</strain>
    </source>
</reference>
<evidence type="ECO:0000313" key="4">
    <source>
        <dbReference type="EMBL" id="MBF4162560.1"/>
    </source>
</evidence>
<dbReference type="AlphaFoldDB" id="A0A930Y6N5"/>
<feature type="domain" description="Alpha/beta hydrolase fold-3" evidence="3">
    <location>
        <begin position="112"/>
        <end position="328"/>
    </location>
</feature>
<keyword evidence="5" id="KW-1185">Reference proteome</keyword>
<accession>A0A930Y6N5</accession>
<evidence type="ECO:0000313" key="5">
    <source>
        <dbReference type="Proteomes" id="UP000656804"/>
    </source>
</evidence>
<dbReference type="InterPro" id="IPR013094">
    <property type="entry name" value="AB_hydrolase_3"/>
</dbReference>
<dbReference type="InterPro" id="IPR002168">
    <property type="entry name" value="Lipase_GDXG_HIS_AS"/>
</dbReference>
<keyword evidence="2 4" id="KW-0378">Hydrolase</keyword>
<proteinExistence type="inferred from homology"/>
<dbReference type="Pfam" id="PF07859">
    <property type="entry name" value="Abhydrolase_3"/>
    <property type="match status" value="1"/>
</dbReference>
<organism evidence="4 5">
    <name type="scientific">Nocardioides acrostichi</name>
    <dbReference type="NCBI Taxonomy" id="2784339"/>
    <lineage>
        <taxon>Bacteria</taxon>
        <taxon>Bacillati</taxon>
        <taxon>Actinomycetota</taxon>
        <taxon>Actinomycetes</taxon>
        <taxon>Propionibacteriales</taxon>
        <taxon>Nocardioidaceae</taxon>
        <taxon>Nocardioides</taxon>
    </lineage>
</organism>